<dbReference type="HOGENOM" id="CLU_039535_0_0_1"/>
<dbReference type="InParanoid" id="A0A067PQ82"/>
<evidence type="ECO:0008006" key="3">
    <source>
        <dbReference type="Google" id="ProtNLM"/>
    </source>
</evidence>
<evidence type="ECO:0000313" key="1">
    <source>
        <dbReference type="EMBL" id="KDQ56973.1"/>
    </source>
</evidence>
<dbReference type="GO" id="GO:0032991">
    <property type="term" value="C:protein-containing complex"/>
    <property type="evidence" value="ECO:0007669"/>
    <property type="project" value="TreeGrafter"/>
</dbReference>
<dbReference type="Gene3D" id="3.40.50.150">
    <property type="entry name" value="Vaccinia Virus protein VP39"/>
    <property type="match status" value="1"/>
</dbReference>
<evidence type="ECO:0000313" key="2">
    <source>
        <dbReference type="Proteomes" id="UP000027265"/>
    </source>
</evidence>
<proteinExistence type="predicted"/>
<sequence length="345" mass="38379">MPPDPNFPANLAIRPSERPHLDHILSLHPPSGRDPFLNGSAFDSTAQEVAIRNYGIAGRVWEAAYALVSYLENPPGWEFDPPFPRDSLKPLTILELGSGTGIVGLKIAEVLTRHQEHLIILTDLPDVRSLLERNLETQRTSDVNFISYPTGYPRIAIQPLTWGSSAHALRIANELGISSSPSQPDARSLSHIICSDLVYFPELLAPLLRTLLQLTSPPFVPSLSEPIIQPVEVVISYKIRSLSKETPFWSAFGLWFTYHPVLWRISPREGGPPSAWRRYGALSEDSDIFVFVAHRKPESHQWTVPDSDVDLLGGVGALGTTRMKSDDTFETLLLSNLDEDDGEMF</sequence>
<dbReference type="Pfam" id="PF10294">
    <property type="entry name" value="Methyltransf_16"/>
    <property type="match status" value="1"/>
</dbReference>
<dbReference type="EMBL" id="KL197720">
    <property type="protein sequence ID" value="KDQ56973.1"/>
    <property type="molecule type" value="Genomic_DNA"/>
</dbReference>
<dbReference type="InterPro" id="IPR029063">
    <property type="entry name" value="SAM-dependent_MTases_sf"/>
</dbReference>
<dbReference type="InterPro" id="IPR019410">
    <property type="entry name" value="Methyltransf_16"/>
</dbReference>
<dbReference type="GO" id="GO:0005829">
    <property type="term" value="C:cytosol"/>
    <property type="evidence" value="ECO:0007669"/>
    <property type="project" value="TreeGrafter"/>
</dbReference>
<dbReference type="OrthoDB" id="413520at2759"/>
<protein>
    <recommendedName>
        <fullName evidence="3">Methyltransferase domain-containing protein</fullName>
    </recommendedName>
</protein>
<dbReference type="AlphaFoldDB" id="A0A067PQ82"/>
<gene>
    <name evidence="1" type="ORF">JAAARDRAFT_194164</name>
</gene>
<dbReference type="STRING" id="933084.A0A067PQ82"/>
<dbReference type="GO" id="GO:0008757">
    <property type="term" value="F:S-adenosylmethionine-dependent methyltransferase activity"/>
    <property type="evidence" value="ECO:0007669"/>
    <property type="project" value="UniProtKB-ARBA"/>
</dbReference>
<dbReference type="PANTHER" id="PTHR14614">
    <property type="entry name" value="HEPATOCELLULAR CARCINOMA-ASSOCIATED ANTIGEN"/>
    <property type="match status" value="1"/>
</dbReference>
<organism evidence="1 2">
    <name type="scientific">Jaapia argillacea MUCL 33604</name>
    <dbReference type="NCBI Taxonomy" id="933084"/>
    <lineage>
        <taxon>Eukaryota</taxon>
        <taxon>Fungi</taxon>
        <taxon>Dikarya</taxon>
        <taxon>Basidiomycota</taxon>
        <taxon>Agaricomycotina</taxon>
        <taxon>Agaricomycetes</taxon>
        <taxon>Agaricomycetidae</taxon>
        <taxon>Jaapiales</taxon>
        <taxon>Jaapiaceae</taxon>
        <taxon>Jaapia</taxon>
    </lineage>
</organism>
<dbReference type="SUPFAM" id="SSF53335">
    <property type="entry name" value="S-adenosyl-L-methionine-dependent methyltransferases"/>
    <property type="match status" value="1"/>
</dbReference>
<reference evidence="2" key="1">
    <citation type="journal article" date="2014" name="Proc. Natl. Acad. Sci. U.S.A.">
        <title>Extensive sampling of basidiomycete genomes demonstrates inadequacy of the white-rot/brown-rot paradigm for wood decay fungi.</title>
        <authorList>
            <person name="Riley R."/>
            <person name="Salamov A.A."/>
            <person name="Brown D.W."/>
            <person name="Nagy L.G."/>
            <person name="Floudas D."/>
            <person name="Held B.W."/>
            <person name="Levasseur A."/>
            <person name="Lombard V."/>
            <person name="Morin E."/>
            <person name="Otillar R."/>
            <person name="Lindquist E.A."/>
            <person name="Sun H."/>
            <person name="LaButti K.M."/>
            <person name="Schmutz J."/>
            <person name="Jabbour D."/>
            <person name="Luo H."/>
            <person name="Baker S.E."/>
            <person name="Pisabarro A.G."/>
            <person name="Walton J.D."/>
            <person name="Blanchette R.A."/>
            <person name="Henrissat B."/>
            <person name="Martin F."/>
            <person name="Cullen D."/>
            <person name="Hibbett D.S."/>
            <person name="Grigoriev I.V."/>
        </authorList>
    </citation>
    <scope>NUCLEOTIDE SEQUENCE [LARGE SCALE GENOMIC DNA]</scope>
    <source>
        <strain evidence="2">MUCL 33604</strain>
    </source>
</reference>
<dbReference type="PANTHER" id="PTHR14614:SF161">
    <property type="match status" value="1"/>
</dbReference>
<dbReference type="Proteomes" id="UP000027265">
    <property type="component" value="Unassembled WGS sequence"/>
</dbReference>
<accession>A0A067PQ82</accession>
<name>A0A067PQ82_9AGAM</name>
<keyword evidence="2" id="KW-1185">Reference proteome</keyword>